<dbReference type="EMBL" id="CP011797">
    <property type="protein sequence ID" value="ATX76249.1"/>
    <property type="molecule type" value="Genomic_DNA"/>
</dbReference>
<dbReference type="PANTHER" id="PTHR33359">
    <property type="entry name" value="MOLYBDOPTERIN SYNTHASE SULFUR CARRIER SUBUNIT"/>
    <property type="match status" value="1"/>
</dbReference>
<keyword evidence="5" id="KW-1185">Reference proteome</keyword>
<gene>
    <name evidence="4" type="primary">moaD</name>
    <name evidence="4" type="ORF">REIFOR_01100</name>
</gene>
<dbReference type="PANTHER" id="PTHR33359:SF1">
    <property type="entry name" value="MOLYBDOPTERIN SYNTHASE SULFUR CARRIER SUBUNIT"/>
    <property type="match status" value="1"/>
</dbReference>
<dbReference type="GO" id="GO:0006777">
    <property type="term" value="P:Mo-molybdopterin cofactor biosynthetic process"/>
    <property type="evidence" value="ECO:0007669"/>
    <property type="project" value="InterPro"/>
</dbReference>
<accession>A0A2K8KQC8</accession>
<keyword evidence="1" id="KW-0547">Nucleotide-binding</keyword>
<dbReference type="KEGG" id="rfo:REIFOR_01100"/>
<dbReference type="InterPro" id="IPR044672">
    <property type="entry name" value="MOCS2A"/>
</dbReference>
<proteinExistence type="inferred from homology"/>
<dbReference type="GO" id="GO:0000166">
    <property type="term" value="F:nucleotide binding"/>
    <property type="evidence" value="ECO:0007669"/>
    <property type="project" value="UniProtKB-KW"/>
</dbReference>
<dbReference type="InterPro" id="IPR012675">
    <property type="entry name" value="Beta-grasp_dom_sf"/>
</dbReference>
<sequence>MTFTVKFFARLREELATAEVQVALADVTTLAQLKPFLIGQYPHWQTALERNLLLAVNQNLVNGDLTLQVGDEVALFPPVTGG</sequence>
<protein>
    <recommendedName>
        <fullName evidence="3">Molybdopterin synthase sulfur carrier subunit</fullName>
    </recommendedName>
</protein>
<dbReference type="OrthoDB" id="9801945at2"/>
<dbReference type="AlphaFoldDB" id="A0A2K8KQC8"/>
<dbReference type="Proteomes" id="UP000229757">
    <property type="component" value="Chromosome"/>
</dbReference>
<name>A0A2K8KQC8_9GAMM</name>
<evidence type="ECO:0000313" key="4">
    <source>
        <dbReference type="EMBL" id="ATX76249.1"/>
    </source>
</evidence>
<dbReference type="CDD" id="cd00754">
    <property type="entry name" value="Ubl_MoaD"/>
    <property type="match status" value="1"/>
</dbReference>
<dbReference type="GO" id="GO:1990133">
    <property type="term" value="C:molybdopterin adenylyltransferase complex"/>
    <property type="evidence" value="ECO:0007669"/>
    <property type="project" value="TreeGrafter"/>
</dbReference>
<dbReference type="InterPro" id="IPR016155">
    <property type="entry name" value="Mopterin_synth/thiamin_S_b"/>
</dbReference>
<evidence type="ECO:0000256" key="2">
    <source>
        <dbReference type="ARBA" id="ARBA00024200"/>
    </source>
</evidence>
<dbReference type="NCBIfam" id="TIGR01682">
    <property type="entry name" value="moaD"/>
    <property type="match status" value="1"/>
</dbReference>
<evidence type="ECO:0000256" key="1">
    <source>
        <dbReference type="ARBA" id="ARBA00022741"/>
    </source>
</evidence>
<evidence type="ECO:0000256" key="3">
    <source>
        <dbReference type="ARBA" id="ARBA00024247"/>
    </source>
</evidence>
<organism evidence="4 5">
    <name type="scientific">Reinekea forsetii</name>
    <dbReference type="NCBI Taxonomy" id="1336806"/>
    <lineage>
        <taxon>Bacteria</taxon>
        <taxon>Pseudomonadati</taxon>
        <taxon>Pseudomonadota</taxon>
        <taxon>Gammaproteobacteria</taxon>
        <taxon>Oceanospirillales</taxon>
        <taxon>Saccharospirillaceae</taxon>
        <taxon>Reinekea</taxon>
    </lineage>
</organism>
<dbReference type="UniPathway" id="UPA00344"/>
<dbReference type="Gene3D" id="3.10.20.30">
    <property type="match status" value="1"/>
</dbReference>
<evidence type="ECO:0000313" key="5">
    <source>
        <dbReference type="Proteomes" id="UP000229757"/>
    </source>
</evidence>
<dbReference type="SUPFAM" id="SSF54285">
    <property type="entry name" value="MoaD/ThiS"/>
    <property type="match status" value="1"/>
</dbReference>
<dbReference type="Pfam" id="PF02597">
    <property type="entry name" value="ThiS"/>
    <property type="match status" value="1"/>
</dbReference>
<reference evidence="4 5" key="1">
    <citation type="journal article" date="2017" name="Environ. Microbiol.">
        <title>Genomic and physiological analyses of 'Reinekea forsetii' reveal a versatile opportunistic lifestyle during spring algae blooms.</title>
        <authorList>
            <person name="Avci B."/>
            <person name="Hahnke R.L."/>
            <person name="Chafee M."/>
            <person name="Fischer T."/>
            <person name="Gruber-Vodicka H."/>
            <person name="Tegetmeyer H.E."/>
            <person name="Harder J."/>
            <person name="Fuchs B.M."/>
            <person name="Amann R.I."/>
            <person name="Teeling H."/>
        </authorList>
    </citation>
    <scope>NUCLEOTIDE SEQUENCE [LARGE SCALE GENOMIC DNA]</scope>
    <source>
        <strain evidence="4 5">Hel1_31_D35</strain>
    </source>
</reference>
<comment type="similarity">
    <text evidence="2">Belongs to the MoaD family.</text>
</comment>
<dbReference type="RefSeq" id="WP_100256603.1">
    <property type="nucleotide sequence ID" value="NZ_CP011797.1"/>
</dbReference>
<dbReference type="InterPro" id="IPR003749">
    <property type="entry name" value="ThiS/MoaD-like"/>
</dbReference>